<gene>
    <name evidence="1" type="ORF">L198_03375</name>
</gene>
<comment type="caution">
    <text evidence="1">The sequence shown here is derived from an EMBL/GenBank/DDBJ whole genome shotgun (WGS) entry which is preliminary data.</text>
</comment>
<accession>A0A1E3JHY9</accession>
<dbReference type="Proteomes" id="UP000094819">
    <property type="component" value="Unassembled WGS sequence"/>
</dbReference>
<evidence type="ECO:0000313" key="1">
    <source>
        <dbReference type="EMBL" id="ODN99531.1"/>
    </source>
</evidence>
<protein>
    <submittedName>
        <fullName evidence="1">Uncharacterized protein</fullName>
    </submittedName>
</protein>
<evidence type="ECO:0000313" key="2">
    <source>
        <dbReference type="Proteomes" id="UP000094819"/>
    </source>
</evidence>
<dbReference type="EMBL" id="AWGH01000008">
    <property type="protein sequence ID" value="ODN99531.1"/>
    <property type="molecule type" value="Genomic_DNA"/>
</dbReference>
<dbReference type="GeneID" id="30192588"/>
<dbReference type="RefSeq" id="XP_019032608.1">
    <property type="nucleotide sequence ID" value="XM_019175505.1"/>
</dbReference>
<proteinExistence type="predicted"/>
<organism evidence="1 2">
    <name type="scientific">Cryptococcus wingfieldii CBS 7118</name>
    <dbReference type="NCBI Taxonomy" id="1295528"/>
    <lineage>
        <taxon>Eukaryota</taxon>
        <taxon>Fungi</taxon>
        <taxon>Dikarya</taxon>
        <taxon>Basidiomycota</taxon>
        <taxon>Agaricomycotina</taxon>
        <taxon>Tremellomycetes</taxon>
        <taxon>Tremellales</taxon>
        <taxon>Cryptococcaceae</taxon>
        <taxon>Cryptococcus</taxon>
    </lineage>
</organism>
<sequence length="115" mass="12648">MAELGISPTDTVASDSSIEINDAMFCEHGLEVCKSCEFDAREDNDFMMGVDAAPRGPLELPAHYKNQKDGSYTCKAHGNPNCKSCFSWKKQIVKLHKEGKKAASKKKTDSGTNLY</sequence>
<reference evidence="1 2" key="1">
    <citation type="submission" date="2016-06" db="EMBL/GenBank/DDBJ databases">
        <title>Evolution of pathogenesis and genome organization in the Tremellales.</title>
        <authorList>
            <person name="Cuomo C."/>
            <person name="Litvintseva A."/>
            <person name="Heitman J."/>
            <person name="Chen Y."/>
            <person name="Sun S."/>
            <person name="Springer D."/>
            <person name="Dromer F."/>
            <person name="Young S."/>
            <person name="Zeng Q."/>
            <person name="Chapman S."/>
            <person name="Gujja S."/>
            <person name="Saif S."/>
            <person name="Birren B."/>
        </authorList>
    </citation>
    <scope>NUCLEOTIDE SEQUENCE [LARGE SCALE GENOMIC DNA]</scope>
    <source>
        <strain evidence="1 2">CBS 7118</strain>
    </source>
</reference>
<keyword evidence="2" id="KW-1185">Reference proteome</keyword>
<dbReference type="AlphaFoldDB" id="A0A1E3JHY9"/>
<dbReference type="OrthoDB" id="2533496at2759"/>
<name>A0A1E3JHY9_9TREE</name>